<protein>
    <submittedName>
        <fullName evidence="9">Taurine ABC transporter ATP-binding protein</fullName>
    </submittedName>
</protein>
<keyword evidence="5 9" id="KW-0067">ATP-binding</keyword>
<evidence type="ECO:0000259" key="8">
    <source>
        <dbReference type="PROSITE" id="PS50893"/>
    </source>
</evidence>
<dbReference type="PROSITE" id="PS50893">
    <property type="entry name" value="ABC_TRANSPORTER_2"/>
    <property type="match status" value="1"/>
</dbReference>
<organism evidence="9 10">
    <name type="scientific">Lacticaseibacillus rhamnosus</name>
    <name type="common">Lactobacillus rhamnosus</name>
    <dbReference type="NCBI Taxonomy" id="47715"/>
    <lineage>
        <taxon>Bacteria</taxon>
        <taxon>Bacillati</taxon>
        <taxon>Bacillota</taxon>
        <taxon>Bacilli</taxon>
        <taxon>Lactobacillales</taxon>
        <taxon>Lactobacillaceae</taxon>
        <taxon>Lacticaseibacillus</taxon>
    </lineage>
</organism>
<sequence>MSLLTLDHVAYCYQNERLPTVHNINLNIASNSTTVIVGPSGIGKTTLLNLIAGYLPPSQGTLTMNGIPIAGPSWERGVVFQSMALYPWLNVRDNILFGPKMRYQSADNLPALLDRAGLRHFANQPIYDLSGGLKQRVALARAFINQPPLLMLDESFSALDNHTRADMHALLFDLWQATQNAVIIITHDLDEALFLGQRIVVMNGHPGIIKATYKNPFFQLAPDVAYADPAYANLRQELLNGIS</sequence>
<evidence type="ECO:0000256" key="5">
    <source>
        <dbReference type="ARBA" id="ARBA00022840"/>
    </source>
</evidence>
<comment type="caution">
    <text evidence="9">The sequence shown here is derived from an EMBL/GenBank/DDBJ whole genome shotgun (WGS) entry which is preliminary data.</text>
</comment>
<dbReference type="RefSeq" id="WP_005687425.1">
    <property type="nucleotide sequence ID" value="NZ_BSWG01000038.1"/>
</dbReference>
<evidence type="ECO:0000313" key="9">
    <source>
        <dbReference type="EMBL" id="ONN75895.1"/>
    </source>
</evidence>
<keyword evidence="6" id="KW-1278">Translocase</keyword>
<evidence type="ECO:0000256" key="6">
    <source>
        <dbReference type="ARBA" id="ARBA00022967"/>
    </source>
</evidence>
<keyword evidence="7" id="KW-0472">Membrane</keyword>
<evidence type="ECO:0000313" key="10">
    <source>
        <dbReference type="Proteomes" id="UP000189067"/>
    </source>
</evidence>
<evidence type="ECO:0000256" key="7">
    <source>
        <dbReference type="ARBA" id="ARBA00023136"/>
    </source>
</evidence>
<gene>
    <name evidence="9" type="ORF">BWR10_00840</name>
</gene>
<evidence type="ECO:0000256" key="1">
    <source>
        <dbReference type="ARBA" id="ARBA00022448"/>
    </source>
</evidence>
<accession>A0A5P5Z8C7</accession>
<dbReference type="InterPro" id="IPR003593">
    <property type="entry name" value="AAA+_ATPase"/>
</dbReference>
<evidence type="ECO:0000256" key="2">
    <source>
        <dbReference type="ARBA" id="ARBA00022475"/>
    </source>
</evidence>
<dbReference type="InterPro" id="IPR027417">
    <property type="entry name" value="P-loop_NTPase"/>
</dbReference>
<dbReference type="SMART" id="SM00382">
    <property type="entry name" value="AAA"/>
    <property type="match status" value="1"/>
</dbReference>
<dbReference type="PANTHER" id="PTHR42788:SF18">
    <property type="entry name" value="TAURINE IMPORT ATP-BINDING PROTEIN TAUB"/>
    <property type="match status" value="1"/>
</dbReference>
<dbReference type="Gene3D" id="3.40.50.300">
    <property type="entry name" value="P-loop containing nucleotide triphosphate hydrolases"/>
    <property type="match status" value="1"/>
</dbReference>
<keyword evidence="3" id="KW-0997">Cell inner membrane</keyword>
<reference evidence="9 10" key="1">
    <citation type="submission" date="2017-01" db="EMBL/GenBank/DDBJ databases">
        <title>In silico prediction, in vitro antibacterial spectrum and physicochemical properties of a putative bacteriocin produced by Lactobacillus rhamnosus strain L156.4.</title>
        <authorList>
            <person name="Silveira A.M."/>
            <person name="Monteiro A.S."/>
            <person name="Santos V.L."/>
            <person name="Nicoli J.R."/>
            <person name="Azevedo V."/>
            <person name="Soares S.C."/>
            <person name="Castro-Oliveira L."/>
            <person name="Dias-Souza M.V."/>
            <person name="Nardi R.M."/>
        </authorList>
    </citation>
    <scope>NUCLEOTIDE SEQUENCE [LARGE SCALE GENOMIC DNA]</scope>
    <source>
        <strain evidence="9 10">L156.4</strain>
    </source>
</reference>
<dbReference type="Pfam" id="PF00005">
    <property type="entry name" value="ABC_tran"/>
    <property type="match status" value="1"/>
</dbReference>
<dbReference type="SUPFAM" id="SSF52540">
    <property type="entry name" value="P-loop containing nucleoside triphosphate hydrolases"/>
    <property type="match status" value="1"/>
</dbReference>
<evidence type="ECO:0000256" key="4">
    <source>
        <dbReference type="ARBA" id="ARBA00022741"/>
    </source>
</evidence>
<feature type="domain" description="ABC transporter" evidence="8">
    <location>
        <begin position="4"/>
        <end position="229"/>
    </location>
</feature>
<dbReference type="PANTHER" id="PTHR42788">
    <property type="entry name" value="TAURINE IMPORT ATP-BINDING PROTEIN-RELATED"/>
    <property type="match status" value="1"/>
</dbReference>
<dbReference type="Proteomes" id="UP000189067">
    <property type="component" value="Unassembled WGS sequence"/>
</dbReference>
<keyword evidence="4" id="KW-0547">Nucleotide-binding</keyword>
<name>A0A5P5Z8C7_LACRH</name>
<dbReference type="InterPro" id="IPR003439">
    <property type="entry name" value="ABC_transporter-like_ATP-bd"/>
</dbReference>
<evidence type="ECO:0000256" key="3">
    <source>
        <dbReference type="ARBA" id="ARBA00022519"/>
    </source>
</evidence>
<keyword evidence="2" id="KW-1003">Cell membrane</keyword>
<dbReference type="EMBL" id="MTJY01000007">
    <property type="protein sequence ID" value="ONN75895.1"/>
    <property type="molecule type" value="Genomic_DNA"/>
</dbReference>
<dbReference type="AlphaFoldDB" id="A0A5P5Z8C7"/>
<dbReference type="GO" id="GO:0005524">
    <property type="term" value="F:ATP binding"/>
    <property type="evidence" value="ECO:0007669"/>
    <property type="project" value="UniProtKB-KW"/>
</dbReference>
<dbReference type="CDD" id="cd03293">
    <property type="entry name" value="ABC_NrtD_SsuB_transporters"/>
    <property type="match status" value="1"/>
</dbReference>
<keyword evidence="1" id="KW-0813">Transport</keyword>
<dbReference type="GO" id="GO:0016887">
    <property type="term" value="F:ATP hydrolysis activity"/>
    <property type="evidence" value="ECO:0007669"/>
    <property type="project" value="InterPro"/>
</dbReference>
<proteinExistence type="predicted"/>
<dbReference type="InterPro" id="IPR050166">
    <property type="entry name" value="ABC_transporter_ATP-bind"/>
</dbReference>